<keyword evidence="9" id="KW-0408">Iron</keyword>
<reference evidence="15" key="1">
    <citation type="journal article" date="2018" name="DNA Res.">
        <title>Multiple hybrid de novo genome assembly of finger millet, an orphan allotetraploid crop.</title>
        <authorList>
            <person name="Hatakeyama M."/>
            <person name="Aluri S."/>
            <person name="Balachadran M.T."/>
            <person name="Sivarajan S.R."/>
            <person name="Patrignani A."/>
            <person name="Gruter S."/>
            <person name="Poveda L."/>
            <person name="Shimizu-Inatsugi R."/>
            <person name="Baeten J."/>
            <person name="Francoijs K.J."/>
            <person name="Nataraja K.N."/>
            <person name="Reddy Y.A.N."/>
            <person name="Phadnis S."/>
            <person name="Ravikumar R.L."/>
            <person name="Schlapbach R."/>
            <person name="Sreeman S.M."/>
            <person name="Shimizu K.K."/>
        </authorList>
    </citation>
    <scope>NUCLEOTIDE SEQUENCE</scope>
</reference>
<dbReference type="SUPFAM" id="SSF48113">
    <property type="entry name" value="Heme-dependent peroxidases"/>
    <property type="match status" value="1"/>
</dbReference>
<dbReference type="InterPro" id="IPR002016">
    <property type="entry name" value="Haem_peroxidase"/>
</dbReference>
<keyword evidence="4" id="KW-0575">Peroxidase</keyword>
<dbReference type="GO" id="GO:0046872">
    <property type="term" value="F:metal ion binding"/>
    <property type="evidence" value="ECO:0007669"/>
    <property type="project" value="UniProtKB-KW"/>
</dbReference>
<evidence type="ECO:0000256" key="6">
    <source>
        <dbReference type="ARBA" id="ARBA00022723"/>
    </source>
</evidence>
<dbReference type="GO" id="GO:0140825">
    <property type="term" value="F:lactoperoxidase activity"/>
    <property type="evidence" value="ECO:0007669"/>
    <property type="project" value="UniProtKB-EC"/>
</dbReference>
<dbReference type="Proteomes" id="UP001054889">
    <property type="component" value="Unassembled WGS sequence"/>
</dbReference>
<dbReference type="GO" id="GO:0042744">
    <property type="term" value="P:hydrogen peroxide catabolic process"/>
    <property type="evidence" value="ECO:0007669"/>
    <property type="project" value="UniProtKB-KW"/>
</dbReference>
<dbReference type="PROSITE" id="PS50873">
    <property type="entry name" value="PEROXIDASE_4"/>
    <property type="match status" value="1"/>
</dbReference>
<dbReference type="InterPro" id="IPR000823">
    <property type="entry name" value="Peroxidase_pln"/>
</dbReference>
<keyword evidence="8" id="KW-0560">Oxidoreductase</keyword>
<evidence type="ECO:0000256" key="1">
    <source>
        <dbReference type="ARBA" id="ARBA00000189"/>
    </source>
</evidence>
<comment type="cofactor">
    <cofactor evidence="2">
        <name>heme b</name>
        <dbReference type="ChEBI" id="CHEBI:60344"/>
    </cofactor>
</comment>
<dbReference type="PANTHER" id="PTHR31235">
    <property type="entry name" value="PEROXIDASE 25-RELATED"/>
    <property type="match status" value="1"/>
</dbReference>
<evidence type="ECO:0000256" key="12">
    <source>
        <dbReference type="RuleBase" id="RU004241"/>
    </source>
</evidence>
<sequence>MTQGWDASVLLTTTATGNSDREMQGPPNKDSLRGFKVIDAAKATIESACPGVVHDGPIVARDRTGRFFSSRP</sequence>
<accession>A0AAV5FC11</accession>
<evidence type="ECO:0000313" key="15">
    <source>
        <dbReference type="EMBL" id="GJN33239.1"/>
    </source>
</evidence>
<name>A0AAV5FC11_ELECO</name>
<evidence type="ECO:0000256" key="8">
    <source>
        <dbReference type="ARBA" id="ARBA00023002"/>
    </source>
</evidence>
<evidence type="ECO:0000256" key="9">
    <source>
        <dbReference type="ARBA" id="ARBA00023004"/>
    </source>
</evidence>
<feature type="binding site" evidence="11">
    <location>
        <position position="8"/>
    </location>
    <ligand>
        <name>Ca(2+)</name>
        <dbReference type="ChEBI" id="CHEBI:29108"/>
        <label>1</label>
    </ligand>
</feature>
<evidence type="ECO:0000256" key="13">
    <source>
        <dbReference type="SAM" id="MobiDB-lite"/>
    </source>
</evidence>
<comment type="subcellular location">
    <subcellularLocation>
        <location evidence="3">Secreted</location>
    </subcellularLocation>
</comment>
<keyword evidence="6 11" id="KW-0479">Metal-binding</keyword>
<evidence type="ECO:0000256" key="4">
    <source>
        <dbReference type="ARBA" id="ARBA00022559"/>
    </source>
</evidence>
<comment type="caution">
    <text evidence="15">The sequence shown here is derived from an EMBL/GenBank/DDBJ whole genome shotgun (WGS) entry which is preliminary data.</text>
</comment>
<feature type="binding site" evidence="11">
    <location>
        <position position="4"/>
    </location>
    <ligand>
        <name>Ca(2+)</name>
        <dbReference type="ChEBI" id="CHEBI:29108"/>
        <label>1</label>
    </ligand>
</feature>
<dbReference type="GO" id="GO:0006979">
    <property type="term" value="P:response to oxidative stress"/>
    <property type="evidence" value="ECO:0007669"/>
    <property type="project" value="InterPro"/>
</dbReference>
<reference evidence="15" key="2">
    <citation type="submission" date="2021-12" db="EMBL/GenBank/DDBJ databases">
        <title>Resequencing data analysis of finger millet.</title>
        <authorList>
            <person name="Hatakeyama M."/>
            <person name="Aluri S."/>
            <person name="Balachadran M.T."/>
            <person name="Sivarajan S.R."/>
            <person name="Poveda L."/>
            <person name="Shimizu-Inatsugi R."/>
            <person name="Schlapbach R."/>
            <person name="Sreeman S.M."/>
            <person name="Shimizu K.K."/>
        </authorList>
    </citation>
    <scope>NUCLEOTIDE SEQUENCE</scope>
</reference>
<evidence type="ECO:0000259" key="14">
    <source>
        <dbReference type="PROSITE" id="PS50873"/>
    </source>
</evidence>
<feature type="compositionally biased region" description="Polar residues" evidence="13">
    <location>
        <begin position="1"/>
        <end position="18"/>
    </location>
</feature>
<feature type="binding site" evidence="11">
    <location>
        <position position="6"/>
    </location>
    <ligand>
        <name>Ca(2+)</name>
        <dbReference type="ChEBI" id="CHEBI:29108"/>
        <label>1</label>
    </ligand>
</feature>
<evidence type="ECO:0000256" key="2">
    <source>
        <dbReference type="ARBA" id="ARBA00001970"/>
    </source>
</evidence>
<dbReference type="GO" id="GO:0020037">
    <property type="term" value="F:heme binding"/>
    <property type="evidence" value="ECO:0007669"/>
    <property type="project" value="InterPro"/>
</dbReference>
<dbReference type="Pfam" id="PF00141">
    <property type="entry name" value="peroxidase"/>
    <property type="match status" value="1"/>
</dbReference>
<comment type="similarity">
    <text evidence="12">Belongs to the peroxidase family.</text>
</comment>
<evidence type="ECO:0000256" key="10">
    <source>
        <dbReference type="ARBA" id="ARBA00023324"/>
    </source>
</evidence>
<evidence type="ECO:0000256" key="7">
    <source>
        <dbReference type="ARBA" id="ARBA00022837"/>
    </source>
</evidence>
<proteinExistence type="inferred from homology"/>
<organism evidence="15 16">
    <name type="scientific">Eleusine coracana subsp. coracana</name>
    <dbReference type="NCBI Taxonomy" id="191504"/>
    <lineage>
        <taxon>Eukaryota</taxon>
        <taxon>Viridiplantae</taxon>
        <taxon>Streptophyta</taxon>
        <taxon>Embryophyta</taxon>
        <taxon>Tracheophyta</taxon>
        <taxon>Spermatophyta</taxon>
        <taxon>Magnoliopsida</taxon>
        <taxon>Liliopsida</taxon>
        <taxon>Poales</taxon>
        <taxon>Poaceae</taxon>
        <taxon>PACMAD clade</taxon>
        <taxon>Chloridoideae</taxon>
        <taxon>Cynodonteae</taxon>
        <taxon>Eleusininae</taxon>
        <taxon>Eleusine</taxon>
    </lineage>
</organism>
<evidence type="ECO:0000256" key="5">
    <source>
        <dbReference type="ARBA" id="ARBA00022617"/>
    </source>
</evidence>
<keyword evidence="7 11" id="KW-0106">Calcium</keyword>
<protein>
    <recommendedName>
        <fullName evidence="14">Plant heme peroxidase family profile domain-containing protein</fullName>
    </recommendedName>
</protein>
<dbReference type="AlphaFoldDB" id="A0AAV5FC11"/>
<dbReference type="GO" id="GO:0005576">
    <property type="term" value="C:extracellular region"/>
    <property type="evidence" value="ECO:0007669"/>
    <property type="project" value="UniProtKB-SubCell"/>
</dbReference>
<keyword evidence="5" id="KW-0349">Heme</keyword>
<feature type="domain" description="Plant heme peroxidase family profile" evidence="14">
    <location>
        <begin position="1"/>
        <end position="60"/>
    </location>
</feature>
<dbReference type="Gene3D" id="1.10.520.10">
    <property type="match status" value="1"/>
</dbReference>
<keyword evidence="16" id="KW-1185">Reference proteome</keyword>
<evidence type="ECO:0000256" key="11">
    <source>
        <dbReference type="PIRSR" id="PIRSR600823-3"/>
    </source>
</evidence>
<dbReference type="EMBL" id="BQKI01000084">
    <property type="protein sequence ID" value="GJN33239.1"/>
    <property type="molecule type" value="Genomic_DNA"/>
</dbReference>
<keyword evidence="10" id="KW-0376">Hydrogen peroxide</keyword>
<gene>
    <name evidence="15" type="primary">gb21817</name>
    <name evidence="15" type="ORF">PR202_gb21817</name>
</gene>
<feature type="region of interest" description="Disordered" evidence="13">
    <location>
        <begin position="1"/>
        <end position="32"/>
    </location>
</feature>
<comment type="cofactor">
    <cofactor evidence="11">
        <name>Ca(2+)</name>
        <dbReference type="ChEBI" id="CHEBI:29108"/>
    </cofactor>
    <text evidence="11">Binds 2 calcium ions per subunit.</text>
</comment>
<evidence type="ECO:0000313" key="16">
    <source>
        <dbReference type="Proteomes" id="UP001054889"/>
    </source>
</evidence>
<comment type="catalytic activity">
    <reaction evidence="1">
        <text>2 a phenolic donor + H2O2 = 2 a phenolic radical donor + 2 H2O</text>
        <dbReference type="Rhea" id="RHEA:56136"/>
        <dbReference type="ChEBI" id="CHEBI:15377"/>
        <dbReference type="ChEBI" id="CHEBI:16240"/>
        <dbReference type="ChEBI" id="CHEBI:139520"/>
        <dbReference type="ChEBI" id="CHEBI:139521"/>
        <dbReference type="EC" id="1.11.1.7"/>
    </reaction>
</comment>
<evidence type="ECO:0000256" key="3">
    <source>
        <dbReference type="ARBA" id="ARBA00004613"/>
    </source>
</evidence>
<dbReference type="InterPro" id="IPR010255">
    <property type="entry name" value="Haem_peroxidase_sf"/>
</dbReference>